<dbReference type="InterPro" id="IPR000782">
    <property type="entry name" value="FAS1_domain"/>
</dbReference>
<dbReference type="RefSeq" id="WP_216839863.1">
    <property type="nucleotide sequence ID" value="NZ_JAFNJS010000011.1"/>
</dbReference>
<evidence type="ECO:0000256" key="1">
    <source>
        <dbReference type="SAM" id="SignalP"/>
    </source>
</evidence>
<dbReference type="PANTHER" id="PTHR10900:SF77">
    <property type="entry name" value="FI19380P1"/>
    <property type="match status" value="1"/>
</dbReference>
<gene>
    <name evidence="3" type="ORF">ACFOD3_26195</name>
</gene>
<dbReference type="PROSITE" id="PS51318">
    <property type="entry name" value="TAT"/>
    <property type="match status" value="1"/>
</dbReference>
<reference evidence="4" key="1">
    <citation type="journal article" date="2019" name="Int. J. Syst. Evol. Microbiol.">
        <title>The Global Catalogue of Microorganisms (GCM) 10K type strain sequencing project: providing services to taxonomists for standard genome sequencing and annotation.</title>
        <authorList>
            <consortium name="The Broad Institute Genomics Platform"/>
            <consortium name="The Broad Institute Genome Sequencing Center for Infectious Disease"/>
            <person name="Wu L."/>
            <person name="Ma J."/>
        </authorList>
    </citation>
    <scope>NUCLEOTIDE SEQUENCE [LARGE SCALE GENOMIC DNA]</scope>
    <source>
        <strain evidence="4">CGMCC 1.16855</strain>
    </source>
</reference>
<feature type="chain" id="PRO_5047263397" evidence="1">
    <location>
        <begin position="20"/>
        <end position="203"/>
    </location>
</feature>
<dbReference type="InterPro" id="IPR006311">
    <property type="entry name" value="TAT_signal"/>
</dbReference>
<dbReference type="Proteomes" id="UP001595420">
    <property type="component" value="Unassembled WGS sequence"/>
</dbReference>
<dbReference type="PANTHER" id="PTHR10900">
    <property type="entry name" value="PERIOSTIN-RELATED"/>
    <property type="match status" value="1"/>
</dbReference>
<dbReference type="InterPro" id="IPR050904">
    <property type="entry name" value="Adhesion/Biosynth-related"/>
</dbReference>
<evidence type="ECO:0000313" key="3">
    <source>
        <dbReference type="EMBL" id="MFC3003414.1"/>
    </source>
</evidence>
<dbReference type="EMBL" id="JBHRSB010000011">
    <property type="protein sequence ID" value="MFC3003414.1"/>
    <property type="molecule type" value="Genomic_DNA"/>
</dbReference>
<evidence type="ECO:0000259" key="2">
    <source>
        <dbReference type="PROSITE" id="PS50213"/>
    </source>
</evidence>
<dbReference type="SMART" id="SM00554">
    <property type="entry name" value="FAS1"/>
    <property type="match status" value="1"/>
</dbReference>
<proteinExistence type="predicted"/>
<feature type="signal peptide" evidence="1">
    <location>
        <begin position="1"/>
        <end position="19"/>
    </location>
</feature>
<organism evidence="3 4">
    <name type="scientific">Falsiroseomonas tokyonensis</name>
    <dbReference type="NCBI Taxonomy" id="430521"/>
    <lineage>
        <taxon>Bacteria</taxon>
        <taxon>Pseudomonadati</taxon>
        <taxon>Pseudomonadota</taxon>
        <taxon>Alphaproteobacteria</taxon>
        <taxon>Acetobacterales</taxon>
        <taxon>Roseomonadaceae</taxon>
        <taxon>Falsiroseomonas</taxon>
    </lineage>
</organism>
<name>A0ABV7C2Z0_9PROT</name>
<feature type="domain" description="FAS1" evidence="2">
    <location>
        <begin position="37"/>
        <end position="201"/>
    </location>
</feature>
<evidence type="ECO:0000313" key="4">
    <source>
        <dbReference type="Proteomes" id="UP001595420"/>
    </source>
</evidence>
<sequence>MIQTSLPRRGFLTIGSMVAAGTLAAPAVLRAQTVPPTRTLADTMAGDSRFSRFLDLITRAGMVEDFRSAQPMTVFAPIDAAFQGAPANLLQQLTGSGSQSGGSQESVDRQRLAALINYHIVPGAFRSTELTGAERRLTTRNGSDIALAMANGAVTLRNPSPGQQTAGFGSAGMNVAAQPARVVAADIVASNGVIHGIDQVIWP</sequence>
<keyword evidence="4" id="KW-1185">Reference proteome</keyword>
<comment type="caution">
    <text evidence="3">The sequence shown here is derived from an EMBL/GenBank/DDBJ whole genome shotgun (WGS) entry which is preliminary data.</text>
</comment>
<dbReference type="Pfam" id="PF02469">
    <property type="entry name" value="Fasciclin"/>
    <property type="match status" value="1"/>
</dbReference>
<keyword evidence="1" id="KW-0732">Signal</keyword>
<protein>
    <submittedName>
        <fullName evidence="3">Fasciclin domain-containing protein</fullName>
    </submittedName>
</protein>
<dbReference type="PROSITE" id="PS50213">
    <property type="entry name" value="FAS1"/>
    <property type="match status" value="1"/>
</dbReference>
<accession>A0ABV7C2Z0</accession>